<dbReference type="AlphaFoldDB" id="A0A1Q2CJU0"/>
<dbReference type="Pfam" id="PF00499">
    <property type="entry name" value="Oxidored_q3"/>
    <property type="match status" value="1"/>
</dbReference>
<accession>A0A1Q2CJU0</accession>
<comment type="similarity">
    <text evidence="1">Belongs to the complex I subunit 6 family.</text>
</comment>
<evidence type="ECO:0000313" key="3">
    <source>
        <dbReference type="Proteomes" id="UP000188145"/>
    </source>
</evidence>
<feature type="transmembrane region" description="Helical" evidence="1">
    <location>
        <begin position="62"/>
        <end position="84"/>
    </location>
</feature>
<dbReference type="GO" id="GO:0005886">
    <property type="term" value="C:plasma membrane"/>
    <property type="evidence" value="ECO:0007669"/>
    <property type="project" value="UniProtKB-SubCell"/>
</dbReference>
<keyword evidence="1" id="KW-0812">Transmembrane</keyword>
<dbReference type="KEGG" id="tes:BW730_01305"/>
<dbReference type="Proteomes" id="UP000188145">
    <property type="component" value="Chromosome"/>
</dbReference>
<dbReference type="GO" id="GO:0048038">
    <property type="term" value="F:quinone binding"/>
    <property type="evidence" value="ECO:0007669"/>
    <property type="project" value="UniProtKB-UniRule"/>
</dbReference>
<gene>
    <name evidence="2" type="ORF">BW730_01305</name>
</gene>
<dbReference type="Gene3D" id="1.20.120.1200">
    <property type="entry name" value="NADH-ubiquinone/plastoquinone oxidoreductase chain 6, subunit NuoJ"/>
    <property type="match status" value="1"/>
</dbReference>
<keyword evidence="2" id="KW-0830">Ubiquinone</keyword>
<dbReference type="PANTHER" id="PTHR33269:SF19">
    <property type="entry name" value="NADH-QUINONE OXIDOREDUCTASE SUBUNIT J"/>
    <property type="match status" value="1"/>
</dbReference>
<keyword evidence="3" id="KW-1185">Reference proteome</keyword>
<evidence type="ECO:0000256" key="1">
    <source>
        <dbReference type="RuleBase" id="RU004429"/>
    </source>
</evidence>
<keyword evidence="1" id="KW-1003">Cell membrane</keyword>
<dbReference type="InterPro" id="IPR042106">
    <property type="entry name" value="Nuo/plastoQ_OxRdtase_6_NuoJ"/>
</dbReference>
<comment type="function">
    <text evidence="1">NDH-1 shuttles electrons from NADH, via FMN and iron-sulfur (Fe-S) centers, to quinones in the respiratory chain. Couples the redox reaction to proton translocation (for every two electrons transferred, four hydrogen ions are translocated across the cytoplasmic membrane), and thus conserves the redox energy in a proton gradient.</text>
</comment>
<reference evidence="3" key="1">
    <citation type="submission" date="2017-02" db="EMBL/GenBank/DDBJ databases">
        <title>Tessaracoccus aquaemaris sp. nov., isolated from the intestine of a Korean rockfish, Sebastes schlegelii, in a marine aquaculture pond.</title>
        <authorList>
            <person name="Tak E.J."/>
            <person name="Bae J.-W."/>
        </authorList>
    </citation>
    <scope>NUCLEOTIDE SEQUENCE [LARGE SCALE GENOMIC DNA]</scope>
    <source>
        <strain evidence="3">NSG39</strain>
    </source>
</reference>
<protein>
    <recommendedName>
        <fullName evidence="1">NADH-quinone oxidoreductase subunit J</fullName>
        <ecNumber evidence="1">7.1.1.-</ecNumber>
    </recommendedName>
</protein>
<keyword evidence="1" id="KW-0472">Membrane</keyword>
<dbReference type="InterPro" id="IPR001457">
    <property type="entry name" value="NADH_UbQ/plastoQ_OxRdtase_su6"/>
</dbReference>
<keyword evidence="1" id="KW-0520">NAD</keyword>
<feature type="transmembrane region" description="Helical" evidence="1">
    <location>
        <begin position="152"/>
        <end position="174"/>
    </location>
</feature>
<keyword evidence="1" id="KW-0874">Quinone</keyword>
<sequence>MTPMIPLVAASTVAFWVCAPIAVLCALGLLLARKPVHAAVSMAGVMISLAVLYAAQDAPFLFVIQIVVYTGAILMLFLFVVMLVGVDSTDSAVETLKGQRVTSLLVALGLGILLICAVGQFTMGRAPAGLAEANAQFGGNIQSIAALLFTKYVFLFEATAALLITAAVGAMLLAHGERLKKKQTQPEQIEERVRMYAEEGVAPTPLPNSGVFARSNSIATPALLPDGSIAEKSVSKTLTMRGAVVNVEELRAPTHAAYAVLEARDAEIEGDDE</sequence>
<dbReference type="NCBIfam" id="NF005165">
    <property type="entry name" value="PRK06638.1-5"/>
    <property type="match status" value="1"/>
</dbReference>
<organism evidence="2 3">
    <name type="scientific">Tessaracoccus aquimaris</name>
    <dbReference type="NCBI Taxonomy" id="1332264"/>
    <lineage>
        <taxon>Bacteria</taxon>
        <taxon>Bacillati</taxon>
        <taxon>Actinomycetota</taxon>
        <taxon>Actinomycetes</taxon>
        <taxon>Propionibacteriales</taxon>
        <taxon>Propionibacteriaceae</taxon>
        <taxon>Tessaracoccus</taxon>
    </lineage>
</organism>
<dbReference type="GO" id="GO:0008137">
    <property type="term" value="F:NADH dehydrogenase (ubiquinone) activity"/>
    <property type="evidence" value="ECO:0007669"/>
    <property type="project" value="UniProtKB-UniRule"/>
</dbReference>
<dbReference type="STRING" id="1332264.BW730_01305"/>
<keyword evidence="1" id="KW-1133">Transmembrane helix</keyword>
<proteinExistence type="inferred from homology"/>
<feature type="transmembrane region" description="Helical" evidence="1">
    <location>
        <begin position="38"/>
        <end position="56"/>
    </location>
</feature>
<dbReference type="EC" id="7.1.1.-" evidence="1"/>
<dbReference type="EMBL" id="CP019606">
    <property type="protein sequence ID" value="AQP46399.1"/>
    <property type="molecule type" value="Genomic_DNA"/>
</dbReference>
<feature type="transmembrane region" description="Helical" evidence="1">
    <location>
        <begin position="104"/>
        <end position="123"/>
    </location>
</feature>
<comment type="catalytic activity">
    <reaction evidence="1">
        <text>a quinone + NADH + 5 H(+)(in) = a quinol + NAD(+) + 4 H(+)(out)</text>
        <dbReference type="Rhea" id="RHEA:57888"/>
        <dbReference type="ChEBI" id="CHEBI:15378"/>
        <dbReference type="ChEBI" id="CHEBI:24646"/>
        <dbReference type="ChEBI" id="CHEBI:57540"/>
        <dbReference type="ChEBI" id="CHEBI:57945"/>
        <dbReference type="ChEBI" id="CHEBI:132124"/>
    </reaction>
</comment>
<comment type="subcellular location">
    <subcellularLocation>
        <location evidence="1">Cell membrane</location>
        <topology evidence="1">Multi-pass membrane protein</topology>
    </subcellularLocation>
</comment>
<evidence type="ECO:0000313" key="2">
    <source>
        <dbReference type="EMBL" id="AQP46399.1"/>
    </source>
</evidence>
<name>A0A1Q2CJU0_9ACTN</name>
<feature type="transmembrane region" description="Helical" evidence="1">
    <location>
        <begin position="6"/>
        <end position="31"/>
    </location>
</feature>
<dbReference type="PANTHER" id="PTHR33269">
    <property type="entry name" value="NADH-UBIQUINONE OXIDOREDUCTASE CHAIN 6"/>
    <property type="match status" value="1"/>
</dbReference>